<dbReference type="InterPro" id="IPR004441">
    <property type="entry name" value="rRNA_MeTrfase_TrmH"/>
</dbReference>
<dbReference type="InterPro" id="IPR029028">
    <property type="entry name" value="Alpha/beta_knot_MTases"/>
</dbReference>
<dbReference type="Pfam" id="PF00588">
    <property type="entry name" value="SpoU_methylase"/>
    <property type="match status" value="1"/>
</dbReference>
<dbReference type="GO" id="GO:0003723">
    <property type="term" value="F:RNA binding"/>
    <property type="evidence" value="ECO:0007669"/>
    <property type="project" value="InterPro"/>
</dbReference>
<name>A0AAU6PFR3_9GAMM</name>
<evidence type="ECO:0000256" key="3">
    <source>
        <dbReference type="ARBA" id="ARBA00022679"/>
    </source>
</evidence>
<dbReference type="SUPFAM" id="SSF75217">
    <property type="entry name" value="alpha/beta knot"/>
    <property type="match status" value="1"/>
</dbReference>
<dbReference type="FunFam" id="3.40.1280.10:FF:000008">
    <property type="entry name" value="Group 3 RNA methyltransferase TrmH"/>
    <property type="match status" value="1"/>
</dbReference>
<dbReference type="GO" id="GO:0005829">
    <property type="term" value="C:cytosol"/>
    <property type="evidence" value="ECO:0007669"/>
    <property type="project" value="TreeGrafter"/>
</dbReference>
<organism evidence="5">
    <name type="scientific">Catillopecten margaritatus gill symbiont</name>
    <dbReference type="NCBI Taxonomy" id="3083288"/>
    <lineage>
        <taxon>Bacteria</taxon>
        <taxon>Pseudomonadati</taxon>
        <taxon>Pseudomonadota</taxon>
        <taxon>Gammaproteobacteria</taxon>
        <taxon>sulfur-oxidizing symbionts</taxon>
    </lineage>
</organism>
<dbReference type="CDD" id="cd18103">
    <property type="entry name" value="SpoU-like_RlmB"/>
    <property type="match status" value="1"/>
</dbReference>
<dbReference type="InterPro" id="IPR029064">
    <property type="entry name" value="Ribosomal_eL30-like_sf"/>
</dbReference>
<dbReference type="Pfam" id="PF08032">
    <property type="entry name" value="SpoU_sub_bind"/>
    <property type="match status" value="1"/>
</dbReference>
<sequence>MSKSIVIFGFHSIQAQLETNPECLLKVWTLDNRHDKRLNTLTAQLNQLGVNTQSATKHQLDKISKNQTHQGIAAEILLPTLPNQDELIKHIAPLEKSVLILILDSIQDPRNLGACLRSANAAGVDCVVINKDGSAPINALVHKTSAGALNQLKIFSVTNLARTIKALKEENIWVVGLDGATETSLYQVDLATPTAIIMGSEGSGLRALTKKSCDQLAMIPMQGNVESLNVSVATGIALFEASRQRLN</sequence>
<evidence type="ECO:0000256" key="2">
    <source>
        <dbReference type="ARBA" id="ARBA00022603"/>
    </source>
</evidence>
<reference evidence="5" key="1">
    <citation type="submission" date="2023-10" db="EMBL/GenBank/DDBJ databases">
        <title>The first scallop-associated chemosynthetic bacterial symbiont.</title>
        <authorList>
            <person name="Lin Y.-T."/>
            <person name="Sun J."/>
            <person name="Ip J.C.-H."/>
            <person name="He X."/>
            <person name="Gao Z.-M."/>
            <person name="Perez M."/>
            <person name="Xu T."/>
            <person name="Qian P.-Y."/>
            <person name="Qiu J.-W."/>
        </authorList>
    </citation>
    <scope>NUCLEOTIDE SEQUENCE</scope>
    <source>
        <strain evidence="5">Gill1</strain>
    </source>
</reference>
<dbReference type="GO" id="GO:0070039">
    <property type="term" value="F:rRNA (guanosine-2'-O-)-methyltransferase activity"/>
    <property type="evidence" value="ECO:0007669"/>
    <property type="project" value="TreeGrafter"/>
</dbReference>
<dbReference type="AlphaFoldDB" id="A0AAU6PFR3"/>
<dbReference type="EMBL" id="CP138327">
    <property type="protein sequence ID" value="WXT99862.1"/>
    <property type="molecule type" value="Genomic_DNA"/>
</dbReference>
<dbReference type="InterPro" id="IPR029026">
    <property type="entry name" value="tRNA_m1G_MTases_N"/>
</dbReference>
<dbReference type="Gene3D" id="3.30.1330.30">
    <property type="match status" value="1"/>
</dbReference>
<keyword evidence="3 5" id="KW-0808">Transferase</keyword>
<dbReference type="PANTHER" id="PTHR46429">
    <property type="entry name" value="23S RRNA (GUANOSINE-2'-O-)-METHYLTRANSFERASE RLMB"/>
    <property type="match status" value="1"/>
</dbReference>
<comment type="similarity">
    <text evidence="1">Belongs to the class IV-like SAM-binding methyltransferase superfamily. RNA methyltransferase TrmH family.</text>
</comment>
<dbReference type="NCBIfam" id="TIGR00186">
    <property type="entry name" value="rRNA_methyl_3"/>
    <property type="match status" value="1"/>
</dbReference>
<gene>
    <name evidence="5" type="primary">rlmB</name>
    <name evidence="5" type="ORF">Ctma_0566</name>
</gene>
<dbReference type="PANTHER" id="PTHR46429:SF1">
    <property type="entry name" value="23S RRNA (GUANOSINE-2'-O-)-METHYLTRANSFERASE RLMB"/>
    <property type="match status" value="1"/>
</dbReference>
<dbReference type="InterPro" id="IPR013123">
    <property type="entry name" value="SpoU_subst-bd"/>
</dbReference>
<evidence type="ECO:0000256" key="1">
    <source>
        <dbReference type="ARBA" id="ARBA00007228"/>
    </source>
</evidence>
<accession>A0AAU6PFR3</accession>
<protein>
    <submittedName>
        <fullName evidence="5">23S rRNA (Guanosine-2'-O-)-methyltransferase RlmB</fullName>
        <ecNumber evidence="5">2.1.1.185</ecNumber>
    </submittedName>
</protein>
<dbReference type="Gene3D" id="3.40.1280.10">
    <property type="match status" value="1"/>
</dbReference>
<dbReference type="EC" id="2.1.1.185" evidence="5"/>
<proteinExistence type="inferred from homology"/>
<evidence type="ECO:0000259" key="4">
    <source>
        <dbReference type="SMART" id="SM00967"/>
    </source>
</evidence>
<dbReference type="InterPro" id="IPR001537">
    <property type="entry name" value="SpoU_MeTrfase"/>
</dbReference>
<keyword evidence="2 5" id="KW-0489">Methyltransferase</keyword>
<evidence type="ECO:0000313" key="5">
    <source>
        <dbReference type="EMBL" id="WXT99862.1"/>
    </source>
</evidence>
<feature type="domain" description="RNA 2-O ribose methyltransferase substrate binding" evidence="4">
    <location>
        <begin position="6"/>
        <end position="82"/>
    </location>
</feature>
<dbReference type="SMART" id="SM00967">
    <property type="entry name" value="SpoU_sub_bind"/>
    <property type="match status" value="1"/>
</dbReference>
<dbReference type="SUPFAM" id="SSF55315">
    <property type="entry name" value="L30e-like"/>
    <property type="match status" value="1"/>
</dbReference>